<dbReference type="SUPFAM" id="SSF51445">
    <property type="entry name" value="(Trans)glycosidases"/>
    <property type="match status" value="1"/>
</dbReference>
<feature type="domain" description="Asl1-like glycosyl hydrolase catalytic" evidence="1">
    <location>
        <begin position="53"/>
        <end position="307"/>
    </location>
</feature>
<accession>A0A854QBR9</accession>
<comment type="caution">
    <text evidence="2">The sequence shown here is derived from an EMBL/GenBank/DDBJ whole genome shotgun (WGS) entry which is preliminary data.</text>
</comment>
<dbReference type="Proteomes" id="UP000199727">
    <property type="component" value="Unassembled WGS sequence"/>
</dbReference>
<dbReference type="InterPro" id="IPR024655">
    <property type="entry name" value="Asl1_glyco_hydro_catalytic"/>
</dbReference>
<proteinExistence type="predicted"/>
<sequence>MLLKLNKHLYVSLSATMIPLILLLTVRAVVGVDIINYGSGGPGLAWANNLWVPMAGFTGDGTLISSYYNWSPYPDIPTSRHSSLFDVPFTFVPMLWGCNSTYIEPFLEQVANNFSDVILTPQRAILGFNEPDQTGQAECSPEEAAQTWIEVIEPLKSQGYRLGSPAVTSGYSGREWMAQWYEACNGSCNPDFTAVHWYDLVAQNFIEHIQYYHSTYGKNIWVTEFAPQNFSVYNTTTDTYDGQATYVEIQRFMDVATSYMKSVSWVERWFWFGAMYDMQGVNALDTLFVESGKQKRTGALNELGVQYAGSNGSVLLSDHTSWASSKLSEGSYSVQELFIFGLIVMVSVRVLQRI</sequence>
<dbReference type="EMBL" id="AMKT01000049">
    <property type="protein sequence ID" value="OXG19867.1"/>
    <property type="molecule type" value="Genomic_DNA"/>
</dbReference>
<dbReference type="GO" id="GO:0009277">
    <property type="term" value="C:fungal-type cell wall"/>
    <property type="evidence" value="ECO:0007669"/>
    <property type="project" value="TreeGrafter"/>
</dbReference>
<organism evidence="2 3">
    <name type="scientific">Cryptococcus neoformans Tu259-1</name>
    <dbReference type="NCBI Taxonomy" id="1230072"/>
    <lineage>
        <taxon>Eukaryota</taxon>
        <taxon>Fungi</taxon>
        <taxon>Dikarya</taxon>
        <taxon>Basidiomycota</taxon>
        <taxon>Agaricomycotina</taxon>
        <taxon>Tremellomycetes</taxon>
        <taxon>Tremellales</taxon>
        <taxon>Cryptococcaceae</taxon>
        <taxon>Cryptococcus</taxon>
        <taxon>Cryptococcus neoformans species complex</taxon>
    </lineage>
</organism>
<evidence type="ECO:0000313" key="2">
    <source>
        <dbReference type="EMBL" id="OXG19867.1"/>
    </source>
</evidence>
<dbReference type="GO" id="GO:0071966">
    <property type="term" value="P:fungal-type cell wall polysaccharide metabolic process"/>
    <property type="evidence" value="ECO:0007669"/>
    <property type="project" value="TreeGrafter"/>
</dbReference>
<dbReference type="AlphaFoldDB" id="A0A854QBR9"/>
<protein>
    <recommendedName>
        <fullName evidence="1">Asl1-like glycosyl hydrolase catalytic domain-containing protein</fullName>
    </recommendedName>
</protein>
<dbReference type="Pfam" id="PF11790">
    <property type="entry name" value="Glyco_hydro_cc"/>
    <property type="match status" value="1"/>
</dbReference>
<name>A0A854QBR9_CRYNE</name>
<dbReference type="InterPro" id="IPR017853">
    <property type="entry name" value="GH"/>
</dbReference>
<gene>
    <name evidence="2" type="ORF">C361_03927</name>
</gene>
<dbReference type="OrthoDB" id="5959761at2759"/>
<dbReference type="PANTHER" id="PTHR34154">
    <property type="entry name" value="ALKALI-SENSITIVE LINKAGE PROTEIN 1"/>
    <property type="match status" value="1"/>
</dbReference>
<evidence type="ECO:0000313" key="3">
    <source>
        <dbReference type="Proteomes" id="UP000199727"/>
    </source>
</evidence>
<reference evidence="2 3" key="1">
    <citation type="submission" date="2017-06" db="EMBL/GenBank/DDBJ databases">
        <title>Global population genomics of the pathogenic fungus Cryptococcus neoformans var. grubii.</title>
        <authorList>
            <person name="Cuomo C."/>
            <person name="Litvintseva A."/>
            <person name="Chen Y."/>
            <person name="Young S."/>
            <person name="Zeng Q."/>
            <person name="Chapman S."/>
            <person name="Gujja S."/>
            <person name="Saif S."/>
            <person name="Birren B."/>
        </authorList>
    </citation>
    <scope>NUCLEOTIDE SEQUENCE [LARGE SCALE GENOMIC DNA]</scope>
    <source>
        <strain evidence="2 3">Tu259-1</strain>
    </source>
</reference>
<dbReference type="PANTHER" id="PTHR34154:SF3">
    <property type="entry name" value="ALKALI-SENSITIVE LINKAGE PROTEIN 1"/>
    <property type="match status" value="1"/>
</dbReference>
<evidence type="ECO:0000259" key="1">
    <source>
        <dbReference type="Pfam" id="PF11790"/>
    </source>
</evidence>
<dbReference type="InterPro" id="IPR053183">
    <property type="entry name" value="ASL1"/>
</dbReference>